<dbReference type="RefSeq" id="WP_048896622.1">
    <property type="nucleotide sequence ID" value="NZ_LFOD01000085.1"/>
</dbReference>
<name>A0A0J8TVZ4_9MYCO</name>
<reference evidence="1 2" key="1">
    <citation type="submission" date="2015-06" db="EMBL/GenBank/DDBJ databases">
        <title>Genome sequence of Mycobacterium conceptionense strain MLE.</title>
        <authorList>
            <person name="Greninger A.L."/>
            <person name="Cunningham G."/>
            <person name="Chiu C.Y."/>
            <person name="Miller S."/>
        </authorList>
    </citation>
    <scope>NUCLEOTIDE SEQUENCE [LARGE SCALE GENOMIC DNA]</scope>
    <source>
        <strain evidence="1 2">MLE</strain>
    </source>
</reference>
<proteinExistence type="predicted"/>
<gene>
    <name evidence="1" type="ORF">ACT17_34325</name>
</gene>
<organism evidence="1 2">
    <name type="scientific">Mycolicibacterium conceptionense</name>
    <dbReference type="NCBI Taxonomy" id="451644"/>
    <lineage>
        <taxon>Bacteria</taxon>
        <taxon>Bacillati</taxon>
        <taxon>Actinomycetota</taxon>
        <taxon>Actinomycetes</taxon>
        <taxon>Mycobacteriales</taxon>
        <taxon>Mycobacteriaceae</taxon>
        <taxon>Mycolicibacterium</taxon>
    </lineage>
</organism>
<evidence type="ECO:0000313" key="2">
    <source>
        <dbReference type="Proteomes" id="UP000037594"/>
    </source>
</evidence>
<dbReference type="EMBL" id="LFOD01000085">
    <property type="protein sequence ID" value="KMV13631.1"/>
    <property type="molecule type" value="Genomic_DNA"/>
</dbReference>
<dbReference type="OrthoDB" id="4762434at2"/>
<dbReference type="AlphaFoldDB" id="A0A0J8TVZ4"/>
<dbReference type="PATRIC" id="fig|451644.5.peg.7059"/>
<protein>
    <submittedName>
        <fullName evidence="1">Uncharacterized protein</fullName>
    </submittedName>
</protein>
<evidence type="ECO:0000313" key="1">
    <source>
        <dbReference type="EMBL" id="KMV13631.1"/>
    </source>
</evidence>
<accession>A0A0J8TVZ4</accession>
<dbReference type="Proteomes" id="UP000037594">
    <property type="component" value="Unassembled WGS sequence"/>
</dbReference>
<sequence>MSEDLTREVFHKQLAALNTQIGEKGALLEFDEGEDGVFRGVDESIMGPDFMRLYQGMTQTGYAHGWL</sequence>
<comment type="caution">
    <text evidence="1">The sequence shown here is derived from an EMBL/GenBank/DDBJ whole genome shotgun (WGS) entry which is preliminary data.</text>
</comment>